<name>A0ABX8DTB0_9PSED</name>
<dbReference type="RefSeq" id="WP_201012840.1">
    <property type="nucleotide sequence ID" value="NZ_CP074676.1"/>
</dbReference>
<protein>
    <submittedName>
        <fullName evidence="2">ImmA/IrrE family metallo-endopeptidase</fullName>
    </submittedName>
</protein>
<accession>A0ABX8DTB0</accession>
<dbReference type="Gene3D" id="1.10.10.2910">
    <property type="match status" value="1"/>
</dbReference>
<dbReference type="GeneID" id="87483502"/>
<evidence type="ECO:0000313" key="3">
    <source>
        <dbReference type="Proteomes" id="UP000678154"/>
    </source>
</evidence>
<dbReference type="EMBL" id="CP074676">
    <property type="protein sequence ID" value="QVL18535.1"/>
    <property type="molecule type" value="Genomic_DNA"/>
</dbReference>
<evidence type="ECO:0000313" key="2">
    <source>
        <dbReference type="EMBL" id="QVL18535.1"/>
    </source>
</evidence>
<dbReference type="Proteomes" id="UP000678154">
    <property type="component" value="Chromosome"/>
</dbReference>
<dbReference type="InterPro" id="IPR010359">
    <property type="entry name" value="IrrE_HExxH"/>
</dbReference>
<gene>
    <name evidence="2" type="ORF">KH389_24725</name>
</gene>
<keyword evidence="3" id="KW-1185">Reference proteome</keyword>
<proteinExistence type="predicted"/>
<dbReference type="Pfam" id="PF06114">
    <property type="entry name" value="Peptidase_M78"/>
    <property type="match status" value="1"/>
</dbReference>
<evidence type="ECO:0000259" key="1">
    <source>
        <dbReference type="Pfam" id="PF06114"/>
    </source>
</evidence>
<dbReference type="PANTHER" id="PTHR43236">
    <property type="entry name" value="ANTITOXIN HIGA1"/>
    <property type="match status" value="1"/>
</dbReference>
<sequence>MAFIRKNVKPNLVASSNVSDDSSSAETFTVAQLLELAKRKGVETSPLDVQKLLSVLGVELLSVPMKDEISGVLSRLENKDGWVVKVNALHHPNRQRFTIAHEIGHYCRHRWQQKEFQDLNFFRNGESNPMEAEANRFASELLMPEPTFKEKVRLFAGSIEAIAQYFKVSTLAVRVRAKNLGMKGHGLE</sequence>
<feature type="domain" description="IrrE N-terminal-like" evidence="1">
    <location>
        <begin position="75"/>
        <end position="177"/>
    </location>
</feature>
<dbReference type="PANTHER" id="PTHR43236:SF2">
    <property type="entry name" value="BLL0069 PROTEIN"/>
    <property type="match status" value="1"/>
</dbReference>
<reference evidence="2 3" key="1">
    <citation type="journal article" date="2016" name="J. Hazard. Mater.">
        <title>A newly isolated Pseudomonas putida S-1 strain for batch-mode-propanethiol degradation and continuous treatment of propanethiol-containing waste gas.</title>
        <authorList>
            <person name="Chen D.Z."/>
            <person name="Sun Y.M."/>
            <person name="Han L.M."/>
            <person name="Chen J."/>
            <person name="Ye J.X."/>
            <person name="Chen J.M."/>
        </authorList>
    </citation>
    <scope>NUCLEOTIDE SEQUENCE [LARGE SCALE GENOMIC DNA]</scope>
    <source>
        <strain evidence="2 3">S-1</strain>
    </source>
</reference>
<dbReference type="InterPro" id="IPR052345">
    <property type="entry name" value="Rad_response_metalloprotease"/>
</dbReference>
<organism evidence="2 3">
    <name type="scientific">Pseudomonas qingdaonensis</name>
    <dbReference type="NCBI Taxonomy" id="2056231"/>
    <lineage>
        <taxon>Bacteria</taxon>
        <taxon>Pseudomonadati</taxon>
        <taxon>Pseudomonadota</taxon>
        <taxon>Gammaproteobacteria</taxon>
        <taxon>Pseudomonadales</taxon>
        <taxon>Pseudomonadaceae</taxon>
        <taxon>Pseudomonas</taxon>
    </lineage>
</organism>